<dbReference type="PANTHER" id="PTHR10357">
    <property type="entry name" value="ALPHA-AMYLASE FAMILY MEMBER"/>
    <property type="match status" value="1"/>
</dbReference>
<protein>
    <recommendedName>
        <fullName evidence="4">Sucrose phosphorylase</fullName>
        <ecNumber evidence="4">2.4.1.7</ecNumber>
    </recommendedName>
    <alternativeName>
        <fullName evidence="4">Sucrose glucosyltransferase</fullName>
    </alternativeName>
</protein>
<evidence type="ECO:0000313" key="6">
    <source>
        <dbReference type="EMBL" id="WDH75449.1"/>
    </source>
</evidence>
<evidence type="ECO:0000256" key="4">
    <source>
        <dbReference type="PIRNR" id="PIRNR003059"/>
    </source>
</evidence>
<dbReference type="InterPro" id="IPR045857">
    <property type="entry name" value="O16G_dom_2"/>
</dbReference>
<dbReference type="Gene3D" id="3.90.400.10">
    <property type="entry name" value="Oligo-1,6-glucosidase, Domain 2"/>
    <property type="match status" value="1"/>
</dbReference>
<feature type="domain" description="Glycosyl hydrolase family 13 catalytic" evidence="5">
    <location>
        <begin position="66"/>
        <end position="474"/>
    </location>
</feature>
<evidence type="ECO:0000256" key="2">
    <source>
        <dbReference type="ARBA" id="ARBA00022679"/>
    </source>
</evidence>
<name>A0ABY7WZZ5_9BACL</name>
<gene>
    <name evidence="6" type="ORF">PTI97_11535</name>
</gene>
<dbReference type="RefSeq" id="WP_274356604.1">
    <property type="nucleotide sequence ID" value="NZ_CP118099.1"/>
</dbReference>
<dbReference type="Gene3D" id="3.20.20.80">
    <property type="entry name" value="Glycosidases"/>
    <property type="match status" value="1"/>
</dbReference>
<dbReference type="InterPro" id="IPR033746">
    <property type="entry name" value="GGa_phosphorylase"/>
</dbReference>
<dbReference type="InterPro" id="IPR017853">
    <property type="entry name" value="GH"/>
</dbReference>
<dbReference type="Proteomes" id="UP001213680">
    <property type="component" value="Chromosome"/>
</dbReference>
<proteinExistence type="inferred from homology"/>
<keyword evidence="6" id="KW-0378">Hydrolase</keyword>
<sequence>MNWTVIEQHLRFVYKERADEAVEGMCALVDRFEQVSFDKTSPLTEKNVYLITYGDAIQRKGEVPLQTLHRFLNREAKGVITDVHLLPMFPYTSDDGFSVTDYRAINPDYGTWQDIVSFSHDFRLMYDFVANHLSKSSDWFKGYVAGDERYAEFFIPEDPSFDASRVVRPRTSPLIHTYGEKTAWTTFSEDQVDVNVAHIPAFLELTDVLLDYLAKGASSIRLDAIGFLWKESGTTCIHLPETHALIQVWRELVDHFKPGAQIITETNVPHQENISYFGSGNDEANQVYQFSLPPLVLYSYTTNDATKLSDWARQIKPVSETAIYFNFLASHDGIGMRPTEGILDETDRQLLVDKVVHNHGRVSYKSNPDGSQTVYELNINYMDALANAGEEDTPLHTQKMLSAHSILLSVVGVPAIYYHSLFGSRNDEAAVESSGINRRINREKLDADTLHEELESDARRRNVFSGLKHMISFRGQYDAFSPYADQDVLDLDTRVFAVKRTGATSTIVAVANVSPETVELDLSGNNVFKDTTDPITLQPYGFAWIEV</sequence>
<dbReference type="SUPFAM" id="SSF51445">
    <property type="entry name" value="(Trans)glycosidases"/>
    <property type="match status" value="1"/>
</dbReference>
<dbReference type="PANTHER" id="PTHR10357:SF214">
    <property type="entry name" value="GLUCOSYLGLYCERATE PHOSPHORYLASE"/>
    <property type="match status" value="1"/>
</dbReference>
<dbReference type="SMART" id="SM00642">
    <property type="entry name" value="Aamy"/>
    <property type="match status" value="1"/>
</dbReference>
<dbReference type="EMBL" id="CP118099">
    <property type="protein sequence ID" value="WDH75449.1"/>
    <property type="molecule type" value="Genomic_DNA"/>
</dbReference>
<evidence type="ECO:0000259" key="5">
    <source>
        <dbReference type="SMART" id="SM00642"/>
    </source>
</evidence>
<dbReference type="PIRSF" id="PIRSF003059">
    <property type="entry name" value="Sucrose_phosphorylase"/>
    <property type="match status" value="1"/>
</dbReference>
<keyword evidence="1 4" id="KW-0328">Glycosyltransferase</keyword>
<keyword evidence="3" id="KW-0326">Glycosidase</keyword>
<comment type="catalytic activity">
    <reaction evidence="4">
        <text>sucrose + phosphate = D-fructose + alpha-D-glucose 1-phosphate</text>
        <dbReference type="Rhea" id="RHEA:24048"/>
        <dbReference type="ChEBI" id="CHEBI:17992"/>
        <dbReference type="ChEBI" id="CHEBI:37721"/>
        <dbReference type="ChEBI" id="CHEBI:43474"/>
        <dbReference type="ChEBI" id="CHEBI:58601"/>
        <dbReference type="EC" id="2.4.1.7"/>
    </reaction>
</comment>
<evidence type="ECO:0000256" key="3">
    <source>
        <dbReference type="ARBA" id="ARBA00023295"/>
    </source>
</evidence>
<dbReference type="GO" id="GO:0016787">
    <property type="term" value="F:hydrolase activity"/>
    <property type="evidence" value="ECO:0007669"/>
    <property type="project" value="UniProtKB-KW"/>
</dbReference>
<dbReference type="Pfam" id="PF00128">
    <property type="entry name" value="Alpha-amylase"/>
    <property type="match status" value="1"/>
</dbReference>
<evidence type="ECO:0000256" key="1">
    <source>
        <dbReference type="ARBA" id="ARBA00022676"/>
    </source>
</evidence>
<dbReference type="InterPro" id="IPR016377">
    <property type="entry name" value="Sucrose_GGa_phosphorylase-rel"/>
</dbReference>
<dbReference type="EC" id="2.4.1.7" evidence="4"/>
<accession>A0ABY7WZZ5</accession>
<dbReference type="InterPro" id="IPR006047">
    <property type="entry name" value="GH13_cat_dom"/>
</dbReference>
<evidence type="ECO:0000313" key="7">
    <source>
        <dbReference type="Proteomes" id="UP001213680"/>
    </source>
</evidence>
<organism evidence="6 7">
    <name type="scientific">Exiguobacterium marinum</name>
    <dbReference type="NCBI Taxonomy" id="273528"/>
    <lineage>
        <taxon>Bacteria</taxon>
        <taxon>Bacillati</taxon>
        <taxon>Bacillota</taxon>
        <taxon>Bacilli</taxon>
        <taxon>Bacillales</taxon>
        <taxon>Bacillales Family XII. Incertae Sedis</taxon>
        <taxon>Exiguobacterium</taxon>
    </lineage>
</organism>
<reference evidence="6 7" key="1">
    <citation type="submission" date="2023-02" db="EMBL/GenBank/DDBJ databases">
        <title>A bacterium isolated from plastisphere.</title>
        <authorList>
            <person name="Sun Y."/>
        </authorList>
    </citation>
    <scope>NUCLEOTIDE SEQUENCE [LARGE SCALE GENOMIC DNA]</scope>
    <source>
        <strain evidence="7">a-1</strain>
    </source>
</reference>
<dbReference type="CDD" id="cd11356">
    <property type="entry name" value="AmyAc_Sucrose_phosphorylase-like_1"/>
    <property type="match status" value="1"/>
</dbReference>
<comment type="similarity">
    <text evidence="4">Belongs to the glycosyl hydrolase 13 family. Sucrose phosphorylase subfamily.</text>
</comment>
<keyword evidence="2 4" id="KW-0808">Transferase</keyword>
<keyword evidence="7" id="KW-1185">Reference proteome</keyword>